<feature type="compositionally biased region" description="Polar residues" evidence="1">
    <location>
        <begin position="185"/>
        <end position="212"/>
    </location>
</feature>
<evidence type="ECO:0000256" key="1">
    <source>
        <dbReference type="SAM" id="MobiDB-lite"/>
    </source>
</evidence>
<proteinExistence type="predicted"/>
<evidence type="ECO:0000313" key="3">
    <source>
        <dbReference type="Proteomes" id="UP001295444"/>
    </source>
</evidence>
<feature type="compositionally biased region" description="Polar residues" evidence="1">
    <location>
        <begin position="231"/>
        <end position="258"/>
    </location>
</feature>
<dbReference type="AlphaFoldDB" id="A0AAD1W5J6"/>
<feature type="region of interest" description="Disordered" evidence="1">
    <location>
        <begin position="178"/>
        <end position="293"/>
    </location>
</feature>
<feature type="compositionally biased region" description="Basic and acidic residues" evidence="1">
    <location>
        <begin position="274"/>
        <end position="293"/>
    </location>
</feature>
<keyword evidence="3" id="KW-1185">Reference proteome</keyword>
<dbReference type="Proteomes" id="UP001295444">
    <property type="component" value="Chromosome 04"/>
</dbReference>
<protein>
    <submittedName>
        <fullName evidence="2">Uncharacterized protein</fullName>
    </submittedName>
</protein>
<organism evidence="2 3">
    <name type="scientific">Pelobates cultripes</name>
    <name type="common">Western spadefoot toad</name>
    <dbReference type="NCBI Taxonomy" id="61616"/>
    <lineage>
        <taxon>Eukaryota</taxon>
        <taxon>Metazoa</taxon>
        <taxon>Chordata</taxon>
        <taxon>Craniata</taxon>
        <taxon>Vertebrata</taxon>
        <taxon>Euteleostomi</taxon>
        <taxon>Amphibia</taxon>
        <taxon>Batrachia</taxon>
        <taxon>Anura</taxon>
        <taxon>Pelobatoidea</taxon>
        <taxon>Pelobatidae</taxon>
        <taxon>Pelobates</taxon>
    </lineage>
</organism>
<accession>A0AAD1W5J6</accession>
<name>A0AAD1W5J6_PELCU</name>
<evidence type="ECO:0000313" key="2">
    <source>
        <dbReference type="EMBL" id="CAH2285428.1"/>
    </source>
</evidence>
<reference evidence="2" key="1">
    <citation type="submission" date="2022-03" db="EMBL/GenBank/DDBJ databases">
        <authorList>
            <person name="Alioto T."/>
            <person name="Alioto T."/>
            <person name="Gomez Garrido J."/>
        </authorList>
    </citation>
    <scope>NUCLEOTIDE SEQUENCE</scope>
</reference>
<gene>
    <name evidence="2" type="ORF">PECUL_23A053512</name>
</gene>
<sequence>MSLFLTTVVNPDPGTTDINNVFSLNPLNSISNNDISDTFFQIQKLYQQQIKGYWELVSLKQYIDQKLVPRGLRPEIPLPDKITTEEQKHEWNGILLECSEKLMQFLIKLESQNLEDTNINLEKELVTVKTFKDKAEFPLMENKLQKNLDSFKKHVKEKKHIKFVRDYKDFKEGNIFRTRRKSRPRTLSENGSTSGNTDWTDSDSGSSRPSRNQRNREYSNKKRGRGILKQPNRNVNFPDNPVTENQGPNPAVSTTRPFSSPFLEEDWPVPIGGRLRDRNKWGYKPDKRTNQTQ</sequence>
<dbReference type="EMBL" id="OW240915">
    <property type="protein sequence ID" value="CAH2285428.1"/>
    <property type="molecule type" value="Genomic_DNA"/>
</dbReference>